<sequence length="325" mass="38940">MDKSIILNILHFYGIDGYKEITEIDSSIDEKDIRLNIIIDKKYVLRMNTNKLEEDYIDSIDRLSLRYIETKIMTPRIIKRMDGKYITKYSKYYCYISEYLDYPLLSDEINYDSIHKEVLSSIGKFAKKYSNYDLVKWNSMWSIIDLSPLDNEMDEKEENIILLTNKLESIGLMELKEDILKYNSYLRERIKEVYKELPRCVIQGDLNPSNILVFQDHFYGLIDFNLSGTEVNINAFCNETNEQLEEDFIHLDTNEYYKKWTLKQEEALNIILKEYELNTLEKNTIYYYRKICQLSMYPNVMAYIYYLDKDLNKAIELLNLIIEKL</sequence>
<dbReference type="SUPFAM" id="SSF56112">
    <property type="entry name" value="Protein kinase-like (PK-like)"/>
    <property type="match status" value="1"/>
</dbReference>
<dbReference type="Proteomes" id="UP000266506">
    <property type="component" value="Unassembled WGS sequence"/>
</dbReference>
<dbReference type="Gene3D" id="3.90.1200.10">
    <property type="match status" value="1"/>
</dbReference>
<proteinExistence type="predicted"/>
<dbReference type="OrthoDB" id="241498at2"/>
<protein>
    <submittedName>
        <fullName evidence="1">Phosphotransferase family enzyme</fullName>
    </submittedName>
</protein>
<dbReference type="InParanoid" id="A0A397S4U3"/>
<gene>
    <name evidence="1" type="ORF">EI71_00874</name>
</gene>
<dbReference type="RefSeq" id="WP_119016029.1">
    <property type="nucleotide sequence ID" value="NZ_QXEV01000007.1"/>
</dbReference>
<evidence type="ECO:0000313" key="1">
    <source>
        <dbReference type="EMBL" id="RIA77721.1"/>
    </source>
</evidence>
<dbReference type="GO" id="GO:0016740">
    <property type="term" value="F:transferase activity"/>
    <property type="evidence" value="ECO:0007669"/>
    <property type="project" value="UniProtKB-KW"/>
</dbReference>
<organism evidence="1 2">
    <name type="scientific">Anaeroplasma bactoclasticum</name>
    <dbReference type="NCBI Taxonomy" id="2088"/>
    <lineage>
        <taxon>Bacteria</taxon>
        <taxon>Bacillati</taxon>
        <taxon>Mycoplasmatota</taxon>
        <taxon>Mollicutes</taxon>
        <taxon>Anaeroplasmatales</taxon>
        <taxon>Anaeroplasmataceae</taxon>
        <taxon>Anaeroplasma</taxon>
    </lineage>
</organism>
<accession>A0A397S4U3</accession>
<reference evidence="1 2" key="1">
    <citation type="submission" date="2018-08" db="EMBL/GenBank/DDBJ databases">
        <title>Genomic Encyclopedia of Archaeal and Bacterial Type Strains, Phase II (KMG-II): from individual species to whole genera.</title>
        <authorList>
            <person name="Goeker M."/>
        </authorList>
    </citation>
    <scope>NUCLEOTIDE SEQUENCE [LARGE SCALE GENOMIC DNA]</scope>
    <source>
        <strain evidence="1 2">ATCC 27112</strain>
    </source>
</reference>
<keyword evidence="2" id="KW-1185">Reference proteome</keyword>
<comment type="caution">
    <text evidence="1">The sequence shown here is derived from an EMBL/GenBank/DDBJ whole genome shotgun (WGS) entry which is preliminary data.</text>
</comment>
<keyword evidence="1" id="KW-0808">Transferase</keyword>
<dbReference type="InterPro" id="IPR011009">
    <property type="entry name" value="Kinase-like_dom_sf"/>
</dbReference>
<name>A0A397S4U3_9MOLU</name>
<evidence type="ECO:0000313" key="2">
    <source>
        <dbReference type="Proteomes" id="UP000266506"/>
    </source>
</evidence>
<dbReference type="EMBL" id="QXEV01000007">
    <property type="protein sequence ID" value="RIA77721.1"/>
    <property type="molecule type" value="Genomic_DNA"/>
</dbReference>
<dbReference type="AlphaFoldDB" id="A0A397S4U3"/>